<dbReference type="AlphaFoldDB" id="A0A368W091"/>
<dbReference type="PANTHER" id="PTHR39173">
    <property type="entry name" value="ACETYLTRANSFERASE"/>
    <property type="match status" value="1"/>
</dbReference>
<dbReference type="Pfam" id="PF00583">
    <property type="entry name" value="Acetyltransf_1"/>
    <property type="match status" value="1"/>
</dbReference>
<dbReference type="InterPro" id="IPR016181">
    <property type="entry name" value="Acyl_CoA_acyltransferase"/>
</dbReference>
<dbReference type="InterPro" id="IPR000182">
    <property type="entry name" value="GNAT_dom"/>
</dbReference>
<evidence type="ECO:0000313" key="2">
    <source>
        <dbReference type="EMBL" id="RCW45324.1"/>
    </source>
</evidence>
<proteinExistence type="predicted"/>
<dbReference type="SUPFAM" id="SSF55729">
    <property type="entry name" value="Acyl-CoA N-acyltransferases (Nat)"/>
    <property type="match status" value="1"/>
</dbReference>
<protein>
    <submittedName>
        <fullName evidence="2">Putative acetyltransferase</fullName>
    </submittedName>
</protein>
<gene>
    <name evidence="2" type="ORF">DFQ14_103295</name>
</gene>
<feature type="domain" description="N-acetyltransferase" evidence="1">
    <location>
        <begin position="1"/>
        <end position="147"/>
    </location>
</feature>
<dbReference type="Proteomes" id="UP000253495">
    <property type="component" value="Unassembled WGS sequence"/>
</dbReference>
<comment type="caution">
    <text evidence="2">The sequence shown here is derived from an EMBL/GenBank/DDBJ whole genome shotgun (WGS) entry which is preliminary data.</text>
</comment>
<keyword evidence="2" id="KW-0808">Transferase</keyword>
<dbReference type="Gene3D" id="3.40.630.30">
    <property type="match status" value="1"/>
</dbReference>
<reference evidence="2 3" key="1">
    <citation type="submission" date="2018-07" db="EMBL/GenBank/DDBJ databases">
        <title>Genomic Encyclopedia of Type Strains, Phase III (KMG-III): the genomes of soil and plant-associated and newly described type strains.</title>
        <authorList>
            <person name="Whitman W."/>
        </authorList>
    </citation>
    <scope>NUCLEOTIDE SEQUENCE [LARGE SCALE GENOMIC DNA]</scope>
    <source>
        <strain evidence="2 3">CECT 8575</strain>
    </source>
</reference>
<evidence type="ECO:0000259" key="1">
    <source>
        <dbReference type="PROSITE" id="PS51186"/>
    </source>
</evidence>
<sequence length="147" mass="16335">MMVEGFEFGIGLKPETPWNDYLETLEQQRTGINIPEGFVPATFLVADVDGEIIGRTSIRHTLNDYLARYGGHIGYGVLPQHRRRGYATEILRQSLVVARAVGVDQTLLTCDDDNISSAAVIETCGGRLDSLVDTAPGVQPRRRYWID</sequence>
<dbReference type="GO" id="GO:0016747">
    <property type="term" value="F:acyltransferase activity, transferring groups other than amino-acyl groups"/>
    <property type="evidence" value="ECO:0007669"/>
    <property type="project" value="InterPro"/>
</dbReference>
<dbReference type="CDD" id="cd04301">
    <property type="entry name" value="NAT_SF"/>
    <property type="match status" value="1"/>
</dbReference>
<organism evidence="2 3">
    <name type="scientific">Halopolyspora algeriensis</name>
    <dbReference type="NCBI Taxonomy" id="1500506"/>
    <lineage>
        <taxon>Bacteria</taxon>
        <taxon>Bacillati</taxon>
        <taxon>Actinomycetota</taxon>
        <taxon>Actinomycetes</taxon>
        <taxon>Actinomycetes incertae sedis</taxon>
        <taxon>Halopolyspora</taxon>
    </lineage>
</organism>
<dbReference type="PROSITE" id="PS51186">
    <property type="entry name" value="GNAT"/>
    <property type="match status" value="1"/>
</dbReference>
<dbReference type="EMBL" id="QPJC01000003">
    <property type="protein sequence ID" value="RCW45324.1"/>
    <property type="molecule type" value="Genomic_DNA"/>
</dbReference>
<name>A0A368W091_9ACTN</name>
<dbReference type="OrthoDB" id="9797989at2"/>
<dbReference type="PANTHER" id="PTHR39173:SF1">
    <property type="entry name" value="ACETYLTRANSFERASE"/>
    <property type="match status" value="1"/>
</dbReference>
<evidence type="ECO:0000313" key="3">
    <source>
        <dbReference type="Proteomes" id="UP000253495"/>
    </source>
</evidence>
<accession>A0A368W091</accession>
<keyword evidence="3" id="KW-1185">Reference proteome</keyword>